<proteinExistence type="inferred from homology"/>
<organism evidence="10 11">
    <name type="scientific">Tothia fuscella</name>
    <dbReference type="NCBI Taxonomy" id="1048955"/>
    <lineage>
        <taxon>Eukaryota</taxon>
        <taxon>Fungi</taxon>
        <taxon>Dikarya</taxon>
        <taxon>Ascomycota</taxon>
        <taxon>Pezizomycotina</taxon>
        <taxon>Dothideomycetes</taxon>
        <taxon>Pleosporomycetidae</taxon>
        <taxon>Venturiales</taxon>
        <taxon>Cylindrosympodiaceae</taxon>
        <taxon>Tothia</taxon>
    </lineage>
</organism>
<reference evidence="10" key="1">
    <citation type="journal article" date="2020" name="Stud. Mycol.">
        <title>101 Dothideomycetes genomes: a test case for predicting lifestyles and emergence of pathogens.</title>
        <authorList>
            <person name="Haridas S."/>
            <person name="Albert R."/>
            <person name="Binder M."/>
            <person name="Bloem J."/>
            <person name="Labutti K."/>
            <person name="Salamov A."/>
            <person name="Andreopoulos B."/>
            <person name="Baker S."/>
            <person name="Barry K."/>
            <person name="Bills G."/>
            <person name="Bluhm B."/>
            <person name="Cannon C."/>
            <person name="Castanera R."/>
            <person name="Culley D."/>
            <person name="Daum C."/>
            <person name="Ezra D."/>
            <person name="Gonzalez J."/>
            <person name="Henrissat B."/>
            <person name="Kuo A."/>
            <person name="Liang C."/>
            <person name="Lipzen A."/>
            <person name="Lutzoni F."/>
            <person name="Magnuson J."/>
            <person name="Mondo S."/>
            <person name="Nolan M."/>
            <person name="Ohm R."/>
            <person name="Pangilinan J."/>
            <person name="Park H.-J."/>
            <person name="Ramirez L."/>
            <person name="Alfaro M."/>
            <person name="Sun H."/>
            <person name="Tritt A."/>
            <person name="Yoshinaga Y."/>
            <person name="Zwiers L.-H."/>
            <person name="Turgeon B."/>
            <person name="Goodwin S."/>
            <person name="Spatafora J."/>
            <person name="Crous P."/>
            <person name="Grigoriev I."/>
        </authorList>
    </citation>
    <scope>NUCLEOTIDE SEQUENCE</scope>
    <source>
        <strain evidence="10">CBS 130266</strain>
    </source>
</reference>
<dbReference type="GO" id="GO:0005085">
    <property type="term" value="F:guanyl-nucleotide exchange factor activity"/>
    <property type="evidence" value="ECO:0007669"/>
    <property type="project" value="TreeGrafter"/>
</dbReference>
<dbReference type="Gene3D" id="3.40.50.10470">
    <property type="entry name" value="Translation initiation factor eif-2b, domain 2"/>
    <property type="match status" value="1"/>
</dbReference>
<comment type="caution">
    <text evidence="10">The sequence shown here is derived from an EMBL/GenBank/DDBJ whole genome shotgun (WGS) entry which is preliminary data.</text>
</comment>
<dbReference type="InterPro" id="IPR000649">
    <property type="entry name" value="IF-2B-related"/>
</dbReference>
<dbReference type="InterPro" id="IPR042528">
    <property type="entry name" value="elF-2B_alpha_N"/>
</dbReference>
<evidence type="ECO:0000256" key="1">
    <source>
        <dbReference type="ARBA" id="ARBA00004514"/>
    </source>
</evidence>
<dbReference type="InterPro" id="IPR051501">
    <property type="entry name" value="eIF2B_alpha/beta/delta"/>
</dbReference>
<dbReference type="Proteomes" id="UP000800235">
    <property type="component" value="Unassembled WGS sequence"/>
</dbReference>
<evidence type="ECO:0000256" key="2">
    <source>
        <dbReference type="ARBA" id="ARBA00007251"/>
    </source>
</evidence>
<dbReference type="Gene3D" id="1.20.120.1070">
    <property type="entry name" value="Translation initiation factor eIF-2B, N-terminal domain"/>
    <property type="match status" value="1"/>
</dbReference>
<comment type="similarity">
    <text evidence="2 9">Belongs to the eIF-2B alpha/beta/delta subunits family.</text>
</comment>
<evidence type="ECO:0000256" key="7">
    <source>
        <dbReference type="ARBA" id="ARBA00044236"/>
    </source>
</evidence>
<evidence type="ECO:0000256" key="6">
    <source>
        <dbReference type="ARBA" id="ARBA00044208"/>
    </source>
</evidence>
<dbReference type="GO" id="GO:0005851">
    <property type="term" value="C:eukaryotic translation initiation factor 2B complex"/>
    <property type="evidence" value="ECO:0007669"/>
    <property type="project" value="TreeGrafter"/>
</dbReference>
<keyword evidence="4 10" id="KW-0396">Initiation factor</keyword>
<dbReference type="SUPFAM" id="SSF100950">
    <property type="entry name" value="NagB/RpiA/CoA transferase-like"/>
    <property type="match status" value="1"/>
</dbReference>
<evidence type="ECO:0000256" key="5">
    <source>
        <dbReference type="ARBA" id="ARBA00022917"/>
    </source>
</evidence>
<dbReference type="GO" id="GO:0003743">
    <property type="term" value="F:translation initiation factor activity"/>
    <property type="evidence" value="ECO:0007669"/>
    <property type="project" value="UniProtKB-KW"/>
</dbReference>
<keyword evidence="5" id="KW-0648">Protein biosynthesis</keyword>
<dbReference type="InterPro" id="IPR037171">
    <property type="entry name" value="NagB/RpiA_transferase-like"/>
</dbReference>
<dbReference type="GO" id="GO:0005829">
    <property type="term" value="C:cytosol"/>
    <property type="evidence" value="ECO:0007669"/>
    <property type="project" value="UniProtKB-SubCell"/>
</dbReference>
<evidence type="ECO:0000256" key="8">
    <source>
        <dbReference type="ARBA" id="ARBA00046432"/>
    </source>
</evidence>
<keyword evidence="3" id="KW-0963">Cytoplasm</keyword>
<dbReference type="InterPro" id="IPR042529">
    <property type="entry name" value="IF_2B-like_C"/>
</dbReference>
<comment type="subcellular location">
    <subcellularLocation>
        <location evidence="1">Cytoplasm</location>
        <location evidence="1">Cytosol</location>
    </subcellularLocation>
</comment>
<sequence length="359" mass="38368">MTLHTPSTDFPIVSTYRRLLAQDPDLTMPVAAIESLVEALQAHPTSTISETLNTISTLSDTLIKSTANPISLMAGTDLFRRYLTTSLRPGSILGGSLGVGDFDAIRRHLLSERYLFVSNAKEARAQIASIGKRFVRDGCTVLTTGGSRVVAALLNEAAENSKSGGSIRFKVIYVLPSNSSSQTQNRGPEGADVVSTLREKGVPVATISEGAVAYAMGKVDMVIVGAEGVVENGGVISRLGTCQIGMLAKSAGKPFYVVAESHKFVRIFPLGQYDLPVDQNVVDFKVEDEKSSRGKSKLNDIEEGVEMSAQDGFFPSTLANANVEDAVDFTPPEYISGIITESGVLTPSAVSEELIKIWF</sequence>
<keyword evidence="11" id="KW-1185">Reference proteome</keyword>
<comment type="subunit">
    <text evidence="8">Component of the translation initiation factor 2B (eIF2B) complex which is a heterodecamer of two sets of five different subunits: alpha, beta, gamma, delta and epsilon. Subunits alpha, beta and delta comprise a regulatory subcomplex and subunits epsilon and gamma comprise a catalytic subcomplex. Within the complex, the hexameric regulatory complex resides at the center, with the two heterodimeric catalytic subcomplexes bound on opposite sides.</text>
</comment>
<evidence type="ECO:0000313" key="11">
    <source>
        <dbReference type="Proteomes" id="UP000800235"/>
    </source>
</evidence>
<gene>
    <name evidence="10" type="ORF">EJ08DRAFT_585211</name>
</gene>
<dbReference type="Pfam" id="PF01008">
    <property type="entry name" value="IF-2B"/>
    <property type="match status" value="1"/>
</dbReference>
<evidence type="ECO:0000256" key="4">
    <source>
        <dbReference type="ARBA" id="ARBA00022540"/>
    </source>
</evidence>
<name>A0A9P4NVU4_9PEZI</name>
<evidence type="ECO:0000313" key="10">
    <source>
        <dbReference type="EMBL" id="KAF2432615.1"/>
    </source>
</evidence>
<dbReference type="PANTHER" id="PTHR45860:SF1">
    <property type="entry name" value="TRANSLATION INITIATION FACTOR EIF-2B SUBUNIT ALPHA"/>
    <property type="match status" value="1"/>
</dbReference>
<dbReference type="PANTHER" id="PTHR45860">
    <property type="entry name" value="TRANSLATION INITIATION FACTOR EIF-2B SUBUNIT ALPHA"/>
    <property type="match status" value="1"/>
</dbReference>
<accession>A0A9P4NVU4</accession>
<dbReference type="EMBL" id="MU007025">
    <property type="protein sequence ID" value="KAF2432615.1"/>
    <property type="molecule type" value="Genomic_DNA"/>
</dbReference>
<evidence type="ECO:0000256" key="9">
    <source>
        <dbReference type="RuleBase" id="RU003814"/>
    </source>
</evidence>
<evidence type="ECO:0000256" key="3">
    <source>
        <dbReference type="ARBA" id="ARBA00022490"/>
    </source>
</evidence>
<dbReference type="AlphaFoldDB" id="A0A9P4NVU4"/>
<dbReference type="OrthoDB" id="10249309at2759"/>
<protein>
    <recommendedName>
        <fullName evidence="6">Translation initiation factor eIF2B subunit alpha</fullName>
    </recommendedName>
    <alternativeName>
        <fullName evidence="7">eIF2B GDP-GTP exchange factor subunit alpha</fullName>
    </alternativeName>
</protein>